<evidence type="ECO:0000256" key="1">
    <source>
        <dbReference type="SAM" id="MobiDB-lite"/>
    </source>
</evidence>
<keyword evidence="3" id="KW-1185">Reference proteome</keyword>
<dbReference type="EMBL" id="MLCF01000043">
    <property type="protein sequence ID" value="OIV37746.1"/>
    <property type="molecule type" value="Genomic_DNA"/>
</dbReference>
<feature type="compositionally biased region" description="Low complexity" evidence="1">
    <location>
        <begin position="18"/>
        <end position="34"/>
    </location>
</feature>
<dbReference type="STRING" id="1428644.BIV57_09220"/>
<dbReference type="Proteomes" id="UP000243342">
    <property type="component" value="Unassembled WGS sequence"/>
</dbReference>
<protein>
    <submittedName>
        <fullName evidence="2">Uncharacterized protein</fullName>
    </submittedName>
</protein>
<proteinExistence type="predicted"/>
<evidence type="ECO:0000313" key="3">
    <source>
        <dbReference type="Proteomes" id="UP000243342"/>
    </source>
</evidence>
<sequence length="151" mass="16529">MQAARPGSEGRRRLSSVPAAGAEAGAEASRGAPRGAPPERMWHVTLSMAGDPVPVTQLRRALETLVNEHPPLMTGRYAADRAEIRYWEEAAELQDAAALALRLWGEYRSRAGLPAWRTVGLEVVDRHTYRQRVEEGRGPNPAVGADPVRPF</sequence>
<reference evidence="2 3" key="1">
    <citation type="submission" date="2016-10" db="EMBL/GenBank/DDBJ databases">
        <title>Genome sequence of Streptomyces gilvigriseus MUSC 26.</title>
        <authorList>
            <person name="Lee L.-H."/>
            <person name="Ser H.-L."/>
        </authorList>
    </citation>
    <scope>NUCLEOTIDE SEQUENCE [LARGE SCALE GENOMIC DNA]</scope>
    <source>
        <strain evidence="2 3">MUSC 26</strain>
    </source>
</reference>
<gene>
    <name evidence="2" type="ORF">BIV57_09220</name>
</gene>
<name>A0A1J7CDL1_9ACTN</name>
<dbReference type="AlphaFoldDB" id="A0A1J7CDL1"/>
<comment type="caution">
    <text evidence="2">The sequence shown here is derived from an EMBL/GenBank/DDBJ whole genome shotgun (WGS) entry which is preliminary data.</text>
</comment>
<evidence type="ECO:0000313" key="2">
    <source>
        <dbReference type="EMBL" id="OIV37746.1"/>
    </source>
</evidence>
<feature type="region of interest" description="Disordered" evidence="1">
    <location>
        <begin position="1"/>
        <end position="38"/>
    </location>
</feature>
<organism evidence="2 3">
    <name type="scientific">Mangrovactinospora gilvigrisea</name>
    <dbReference type="NCBI Taxonomy" id="1428644"/>
    <lineage>
        <taxon>Bacteria</taxon>
        <taxon>Bacillati</taxon>
        <taxon>Actinomycetota</taxon>
        <taxon>Actinomycetes</taxon>
        <taxon>Kitasatosporales</taxon>
        <taxon>Streptomycetaceae</taxon>
        <taxon>Mangrovactinospora</taxon>
    </lineage>
</organism>
<accession>A0A1J7CDL1</accession>